<feature type="transmembrane region" description="Helical" evidence="2">
    <location>
        <begin position="148"/>
        <end position="169"/>
    </location>
</feature>
<keyword evidence="2" id="KW-0812">Transmembrane</keyword>
<accession>A0A2H0V355</accession>
<comment type="caution">
    <text evidence="3">The sequence shown here is derived from an EMBL/GenBank/DDBJ whole genome shotgun (WGS) entry which is preliminary data.</text>
</comment>
<feature type="compositionally biased region" description="Basic and acidic residues" evidence="1">
    <location>
        <begin position="115"/>
        <end position="128"/>
    </location>
</feature>
<feature type="compositionally biased region" description="Low complexity" evidence="1">
    <location>
        <begin position="129"/>
        <end position="138"/>
    </location>
</feature>
<proteinExistence type="predicted"/>
<dbReference type="Proteomes" id="UP000228626">
    <property type="component" value="Unassembled WGS sequence"/>
</dbReference>
<dbReference type="AlphaFoldDB" id="A0A2H0V355"/>
<name>A0A2H0V355_9BACT</name>
<feature type="region of interest" description="Disordered" evidence="1">
    <location>
        <begin position="30"/>
        <end position="138"/>
    </location>
</feature>
<organism evidence="3 4">
    <name type="scientific">Candidatus Falkowbacteria bacterium CG10_big_fil_rev_8_21_14_0_10_43_10</name>
    <dbReference type="NCBI Taxonomy" id="1974567"/>
    <lineage>
        <taxon>Bacteria</taxon>
        <taxon>Candidatus Falkowiibacteriota</taxon>
    </lineage>
</organism>
<gene>
    <name evidence="3" type="ORF">COT99_04405</name>
</gene>
<dbReference type="EMBL" id="PFAR01000054">
    <property type="protein sequence ID" value="PIR92760.1"/>
    <property type="molecule type" value="Genomic_DNA"/>
</dbReference>
<evidence type="ECO:0000256" key="2">
    <source>
        <dbReference type="SAM" id="Phobius"/>
    </source>
</evidence>
<feature type="transmembrane region" description="Helical" evidence="2">
    <location>
        <begin position="217"/>
        <end position="243"/>
    </location>
</feature>
<evidence type="ECO:0000256" key="1">
    <source>
        <dbReference type="SAM" id="MobiDB-lite"/>
    </source>
</evidence>
<protein>
    <submittedName>
        <fullName evidence="3">Uncharacterized protein</fullName>
    </submittedName>
</protein>
<reference evidence="4" key="1">
    <citation type="submission" date="2017-09" db="EMBL/GenBank/DDBJ databases">
        <title>Depth-based differentiation of microbial function through sediment-hosted aquifers and enrichment of novel symbionts in the deep terrestrial subsurface.</title>
        <authorList>
            <person name="Probst A.J."/>
            <person name="Ladd B."/>
            <person name="Jarett J.K."/>
            <person name="Geller-Mcgrath D.E."/>
            <person name="Sieber C.M.K."/>
            <person name="Emerson J.B."/>
            <person name="Anantharaman K."/>
            <person name="Thomas B.C."/>
            <person name="Malmstrom R."/>
            <person name="Stieglmeier M."/>
            <person name="Klingl A."/>
            <person name="Woyke T."/>
            <person name="Ryan C.M."/>
            <person name="Banfield J.F."/>
        </authorList>
    </citation>
    <scope>NUCLEOTIDE SEQUENCE [LARGE SCALE GENOMIC DNA]</scope>
</reference>
<sequence>MPEAGIMTIDDLLAGKNLAGKAQEGLATRTLQSKKAEVRSKKLGTIPKQQAPLRFRDIPASQPNSPLPSPPLSKVREEDNDDFSPLTRGRLGGGQEEEQQAGQSLREQVLAAKQAEAKKKAAKEKTEEQTGAQAGEEATGTKKWSARALALAFWFLPTMIFFVPAILYIDIHILLRWIFGEKLFCKLGDEGGITKIANITGKLAEGATKEFRRIIDIIVVLFSNVVFLSTVFTVVAVIVAVTGAGGGQGWKASDYFGAASNATAGAAVSVWAYGAWWGGLPDWLAGGGLWTLSNILWGAQMGLEMLGQ</sequence>
<keyword evidence="2" id="KW-0472">Membrane</keyword>
<keyword evidence="2" id="KW-1133">Transmembrane helix</keyword>
<evidence type="ECO:0000313" key="3">
    <source>
        <dbReference type="EMBL" id="PIR92760.1"/>
    </source>
</evidence>
<evidence type="ECO:0000313" key="4">
    <source>
        <dbReference type="Proteomes" id="UP000228626"/>
    </source>
</evidence>
<feature type="transmembrane region" description="Helical" evidence="2">
    <location>
        <begin position="255"/>
        <end position="277"/>
    </location>
</feature>
<feature type="transmembrane region" description="Helical" evidence="2">
    <location>
        <begin position="283"/>
        <end position="303"/>
    </location>
</feature>